<dbReference type="Proteomes" id="UP000707206">
    <property type="component" value="Unassembled WGS sequence"/>
</dbReference>
<keyword evidence="3" id="KW-1185">Reference proteome</keyword>
<feature type="domain" description="DUF6268" evidence="1">
    <location>
        <begin position="79"/>
        <end position="282"/>
    </location>
</feature>
<name>A0A967APJ3_9FLAO</name>
<evidence type="ECO:0000313" key="3">
    <source>
        <dbReference type="Proteomes" id="UP000707206"/>
    </source>
</evidence>
<sequence>MSNLFFLCLWLTVAGQTPDVVRLEYTVVPENGFGIRTNRYRAVINVPFKLTENNYFITGFEYNRYEFEIDTELPFEYGTIERLHIVDMNLGYLFKLNSKWRGAGVITPRVASNFEQGIENNDFRLNGSVFFWTEKKDIERPYRLILGLSFNSATGLPYPLPLINYNRRFHPNWSYTLGVPRADLKYHIKDKHVFQTVLFLDGYFVNIQNDIILSDNTIGASVSLSALVAAIGYQFKFTKAISLYTLAGYTLAQEGLIRDGNRDRAFTLNDEGNFYLRTGFKISIF</sequence>
<accession>A0A967APJ3</accession>
<protein>
    <recommendedName>
        <fullName evidence="1">DUF6268 domain-containing protein</fullName>
    </recommendedName>
</protein>
<dbReference type="AlphaFoldDB" id="A0A967APJ3"/>
<reference evidence="2" key="1">
    <citation type="submission" date="2019-07" db="EMBL/GenBank/DDBJ databases">
        <authorList>
            <person name="De-Chao Zhang Q."/>
        </authorList>
    </citation>
    <scope>NUCLEOTIDE SEQUENCE</scope>
    <source>
        <strain evidence="2">TP-CH-4</strain>
    </source>
</reference>
<gene>
    <name evidence="2" type="ORF">FK220_000975</name>
</gene>
<dbReference type="EMBL" id="VIKU02000001">
    <property type="protein sequence ID" value="NHF57894.1"/>
    <property type="molecule type" value="Genomic_DNA"/>
</dbReference>
<proteinExistence type="predicted"/>
<organism evidence="2 3">
    <name type="scientific">Pelagihabitans pacificus</name>
    <dbReference type="NCBI Taxonomy" id="2696054"/>
    <lineage>
        <taxon>Bacteria</taxon>
        <taxon>Pseudomonadati</taxon>
        <taxon>Bacteroidota</taxon>
        <taxon>Flavobacteriia</taxon>
        <taxon>Flavobacteriales</taxon>
        <taxon>Flavobacteriaceae</taxon>
        <taxon>Pelagihabitans</taxon>
    </lineage>
</organism>
<comment type="caution">
    <text evidence="2">The sequence shown here is derived from an EMBL/GenBank/DDBJ whole genome shotgun (WGS) entry which is preliminary data.</text>
</comment>
<dbReference type="InterPro" id="IPR046235">
    <property type="entry name" value="DUF6268"/>
</dbReference>
<reference evidence="2" key="2">
    <citation type="submission" date="2020-03" db="EMBL/GenBank/DDBJ databases">
        <title>Flavobacteriaceae bacterium strain TP-CH-4, a member of the family Flavobacteriaceae isolated from a deep-sea seamount.</title>
        <authorList>
            <person name="Zhang D.-C."/>
        </authorList>
    </citation>
    <scope>NUCLEOTIDE SEQUENCE</scope>
    <source>
        <strain evidence="2">TP-CH-4</strain>
    </source>
</reference>
<evidence type="ECO:0000259" key="1">
    <source>
        <dbReference type="Pfam" id="PF19783"/>
    </source>
</evidence>
<evidence type="ECO:0000313" key="2">
    <source>
        <dbReference type="EMBL" id="NHF57894.1"/>
    </source>
</evidence>
<dbReference type="Pfam" id="PF19783">
    <property type="entry name" value="DUF6268"/>
    <property type="match status" value="1"/>
</dbReference>